<evidence type="ECO:0000313" key="2">
    <source>
        <dbReference type="EMBL" id="MBC9130325.1"/>
    </source>
</evidence>
<dbReference type="Proteomes" id="UP000651208">
    <property type="component" value="Unassembled WGS sequence"/>
</dbReference>
<evidence type="ECO:0000313" key="3">
    <source>
        <dbReference type="Proteomes" id="UP000651208"/>
    </source>
</evidence>
<evidence type="ECO:0000256" key="1">
    <source>
        <dbReference type="SAM" id="MobiDB-lite"/>
    </source>
</evidence>
<dbReference type="RefSeq" id="WP_187754755.1">
    <property type="nucleotide sequence ID" value="NZ_JABURY010000006.1"/>
</dbReference>
<comment type="caution">
    <text evidence="2">The sequence shown here is derived from an EMBL/GenBank/DDBJ whole genome shotgun (WGS) entry which is preliminary data.</text>
</comment>
<feature type="region of interest" description="Disordered" evidence="1">
    <location>
        <begin position="223"/>
        <end position="246"/>
    </location>
</feature>
<gene>
    <name evidence="2" type="ORF">FcAc13_03265</name>
</gene>
<organism evidence="2 3">
    <name type="scientific">Frischella japonica</name>
    <dbReference type="NCBI Taxonomy" id="2741544"/>
    <lineage>
        <taxon>Bacteria</taxon>
        <taxon>Pseudomonadati</taxon>
        <taxon>Pseudomonadota</taxon>
        <taxon>Gammaproteobacteria</taxon>
        <taxon>Orbales</taxon>
        <taxon>Orbaceae</taxon>
        <taxon>Frischella</taxon>
    </lineage>
</organism>
<keyword evidence="3" id="KW-1185">Reference proteome</keyword>
<name>A0ABR7QW12_9GAMM</name>
<accession>A0ABR7QW12</accession>
<dbReference type="EMBL" id="JABURY010000006">
    <property type="protein sequence ID" value="MBC9130325.1"/>
    <property type="molecule type" value="Genomic_DNA"/>
</dbReference>
<proteinExistence type="predicted"/>
<sequence length="246" mass="28462">MNKKTVLLGCLFVCHYAIGNDNVTSVVDSFLNCDNSFFHQLKDNIEDISPYSDLTIKDDIAYIPVSDVSSTNDHEYRFKEPIKYRGLELAGYQNIYINTNLLGKYYYWGFTVNNSIKEIQGRLPQLSWQPFNEMTAVANSRIYDSKNHDKGWQNNPYIFDGVVPRANTIEKSIYLEKIDDNHAMLLCSLQGDIDKNTLYLIHPDMKYIDQELADKRESKIKALQEQQTEHAIPTQKQSDDVKISRD</sequence>
<reference evidence="2 3" key="1">
    <citation type="submission" date="2020-06" db="EMBL/GenBank/DDBJ databases">
        <title>Frischella cerana isolated from Apis cerana gut homogenate.</title>
        <authorList>
            <person name="Wolter L.A."/>
            <person name="Suenami S."/>
            <person name="Miyazaki R."/>
        </authorList>
    </citation>
    <scope>NUCLEOTIDE SEQUENCE [LARGE SCALE GENOMIC DNA]</scope>
    <source>
        <strain evidence="2 3">Ac13</strain>
    </source>
</reference>
<feature type="compositionally biased region" description="Basic and acidic residues" evidence="1">
    <location>
        <begin position="237"/>
        <end position="246"/>
    </location>
</feature>
<protein>
    <submittedName>
        <fullName evidence="2">Uncharacterized protein</fullName>
    </submittedName>
</protein>